<comment type="caution">
    <text evidence="9">The sequence shown here is derived from an EMBL/GenBank/DDBJ whole genome shotgun (WGS) entry which is preliminary data.</text>
</comment>
<feature type="transmembrane region" description="Helical" evidence="8">
    <location>
        <begin position="258"/>
        <end position="277"/>
    </location>
</feature>
<evidence type="ECO:0000256" key="1">
    <source>
        <dbReference type="ARBA" id="ARBA00004141"/>
    </source>
</evidence>
<reference evidence="9 10" key="1">
    <citation type="submission" date="2023-01" db="EMBL/GenBank/DDBJ databases">
        <title>Analysis of 21 Apiospora genomes using comparative genomics revels a genus with tremendous synthesis potential of carbohydrate active enzymes and secondary metabolites.</title>
        <authorList>
            <person name="Sorensen T."/>
        </authorList>
    </citation>
    <scope>NUCLEOTIDE SEQUENCE [LARGE SCALE GENOMIC DNA]</scope>
    <source>
        <strain evidence="9 10">CBS 24483</strain>
    </source>
</reference>
<evidence type="ECO:0000256" key="5">
    <source>
        <dbReference type="ARBA" id="ARBA00023136"/>
    </source>
</evidence>
<dbReference type="GeneID" id="92071127"/>
<feature type="transmembrane region" description="Helical" evidence="8">
    <location>
        <begin position="229"/>
        <end position="252"/>
    </location>
</feature>
<dbReference type="InterPro" id="IPR025363">
    <property type="entry name" value="DUF4267"/>
</dbReference>
<dbReference type="InterPro" id="IPR036259">
    <property type="entry name" value="MFS_trans_sf"/>
</dbReference>
<feature type="transmembrane region" description="Helical" evidence="8">
    <location>
        <begin position="379"/>
        <end position="399"/>
    </location>
</feature>
<keyword evidence="2" id="KW-0813">Transport</keyword>
<name>A0ABR1QY00_9PEZI</name>
<evidence type="ECO:0000256" key="7">
    <source>
        <dbReference type="SAM" id="MobiDB-lite"/>
    </source>
</evidence>
<feature type="transmembrane region" description="Helical" evidence="8">
    <location>
        <begin position="323"/>
        <end position="343"/>
    </location>
</feature>
<dbReference type="InterPro" id="IPR005828">
    <property type="entry name" value="MFS_sugar_transport-like"/>
</dbReference>
<sequence>MSEQFSPRHMPALIAASTMTFGGLWSYFDPRAAMLEFGLPDRIASTPGAAAVMHINNARTTVLGTCLFALYFTRQRAACDTVLAILGAYAGLVDSYVVWKEGNPRKAGILCMLSFMASVDSTVITTSLPTVTREFGGAGEYVWITNSSLFACTVPQPLYGQLANIFGRRSPLLAAIALFALGSGIAGGARSLSMLAGRTIQGLGSGGLLGILLALNVQYKRSPTWAHALARVDFLGNALFIPAMVALFFGLIMGGQPGYPWASWHVILPLVLGPSVPNRLFRNRTSATGFLLIFLAAVIMQALAYFLPVYFQAVRGASPLLSGVYFLPFALAIIPFGGLARAFLSQTGRYRPLHWAGFALSVVGAGLFSTLWAGSSQGAWIGFQILAAGGTGLLFTATLPWTLAALPESDVAAATAAYSFVRSPRARLGRHHGRRRFQRPRRRQPRARRRPRLPRPPDRRGCVRQCGPAWGLPSPAAEQVVEVYERVLSRTWLAFVGVVCLGFLVTFAEKHVELRKDHATEFGAG</sequence>
<evidence type="ECO:0000313" key="9">
    <source>
        <dbReference type="EMBL" id="KAK7967566.1"/>
    </source>
</evidence>
<keyword evidence="4 8" id="KW-1133">Transmembrane helix</keyword>
<evidence type="ECO:0000313" key="10">
    <source>
        <dbReference type="Proteomes" id="UP001391051"/>
    </source>
</evidence>
<protein>
    <submittedName>
        <fullName evidence="9">MFS general substrate transporter</fullName>
    </submittedName>
</protein>
<feature type="transmembrane region" description="Helical" evidence="8">
    <location>
        <begin position="172"/>
        <end position="193"/>
    </location>
</feature>
<evidence type="ECO:0000256" key="8">
    <source>
        <dbReference type="SAM" id="Phobius"/>
    </source>
</evidence>
<accession>A0ABR1QY00</accession>
<dbReference type="PANTHER" id="PTHR23501:SF187">
    <property type="entry name" value="MAJOR FACILITATOR SUPERFAMILY (MFS) PROFILE DOMAIN-CONTAINING PROTEIN"/>
    <property type="match status" value="1"/>
</dbReference>
<feature type="transmembrane region" description="Helical" evidence="8">
    <location>
        <begin position="289"/>
        <end position="311"/>
    </location>
</feature>
<feature type="transmembrane region" description="Helical" evidence="8">
    <location>
        <begin position="199"/>
        <end position="217"/>
    </location>
</feature>
<keyword evidence="10" id="KW-1185">Reference proteome</keyword>
<dbReference type="Proteomes" id="UP001391051">
    <property type="component" value="Unassembled WGS sequence"/>
</dbReference>
<comment type="subcellular location">
    <subcellularLocation>
        <location evidence="1">Membrane</location>
        <topology evidence="1">Multi-pass membrane protein</topology>
    </subcellularLocation>
</comment>
<dbReference type="Gene3D" id="1.20.1720.10">
    <property type="entry name" value="Multidrug resistance protein D"/>
    <property type="match status" value="1"/>
</dbReference>
<keyword evidence="5 8" id="KW-0472">Membrane</keyword>
<feature type="region of interest" description="Disordered" evidence="7">
    <location>
        <begin position="427"/>
        <end position="462"/>
    </location>
</feature>
<evidence type="ECO:0000256" key="4">
    <source>
        <dbReference type="ARBA" id="ARBA00022989"/>
    </source>
</evidence>
<dbReference type="EMBL" id="JAQQWE010000001">
    <property type="protein sequence ID" value="KAK7967566.1"/>
    <property type="molecule type" value="Genomic_DNA"/>
</dbReference>
<dbReference type="Pfam" id="PF14087">
    <property type="entry name" value="DUF4267"/>
    <property type="match status" value="1"/>
</dbReference>
<evidence type="ECO:0000256" key="2">
    <source>
        <dbReference type="ARBA" id="ARBA00022448"/>
    </source>
</evidence>
<dbReference type="RefSeq" id="XP_066706958.1">
    <property type="nucleotide sequence ID" value="XM_066838065.1"/>
</dbReference>
<keyword evidence="3 8" id="KW-0812">Transmembrane</keyword>
<evidence type="ECO:0000256" key="3">
    <source>
        <dbReference type="ARBA" id="ARBA00022692"/>
    </source>
</evidence>
<proteinExistence type="predicted"/>
<evidence type="ECO:0000256" key="6">
    <source>
        <dbReference type="ARBA" id="ARBA00023180"/>
    </source>
</evidence>
<feature type="compositionally biased region" description="Basic residues" evidence="7">
    <location>
        <begin position="427"/>
        <end position="453"/>
    </location>
</feature>
<dbReference type="SUPFAM" id="SSF103473">
    <property type="entry name" value="MFS general substrate transporter"/>
    <property type="match status" value="1"/>
</dbReference>
<keyword evidence="6" id="KW-0325">Glycoprotein</keyword>
<gene>
    <name evidence="9" type="ORF">PG986_001843</name>
</gene>
<feature type="transmembrane region" description="Helical" evidence="8">
    <location>
        <begin position="491"/>
        <end position="508"/>
    </location>
</feature>
<feature type="transmembrane region" description="Helical" evidence="8">
    <location>
        <begin position="12"/>
        <end position="28"/>
    </location>
</feature>
<dbReference type="PANTHER" id="PTHR23501">
    <property type="entry name" value="MAJOR FACILITATOR SUPERFAMILY"/>
    <property type="match status" value="1"/>
</dbReference>
<dbReference type="Pfam" id="PF00083">
    <property type="entry name" value="Sugar_tr"/>
    <property type="match status" value="1"/>
</dbReference>
<dbReference type="Gene3D" id="1.20.1250.20">
    <property type="entry name" value="MFS general substrate transporter like domains"/>
    <property type="match status" value="1"/>
</dbReference>
<feature type="transmembrane region" description="Helical" evidence="8">
    <location>
        <begin position="355"/>
        <end position="373"/>
    </location>
</feature>
<organism evidence="9 10">
    <name type="scientific">Apiospora aurea</name>
    <dbReference type="NCBI Taxonomy" id="335848"/>
    <lineage>
        <taxon>Eukaryota</taxon>
        <taxon>Fungi</taxon>
        <taxon>Dikarya</taxon>
        <taxon>Ascomycota</taxon>
        <taxon>Pezizomycotina</taxon>
        <taxon>Sordariomycetes</taxon>
        <taxon>Xylariomycetidae</taxon>
        <taxon>Amphisphaeriales</taxon>
        <taxon>Apiosporaceae</taxon>
        <taxon>Apiospora</taxon>
    </lineage>
</organism>